<dbReference type="RefSeq" id="WP_402698224.1">
    <property type="nucleotide sequence ID" value="NZ_JBIUZV010000001.1"/>
</dbReference>
<dbReference type="CDD" id="cd00610">
    <property type="entry name" value="OAT_like"/>
    <property type="match status" value="1"/>
</dbReference>
<evidence type="ECO:0000256" key="3">
    <source>
        <dbReference type="ARBA" id="ARBA00022898"/>
    </source>
</evidence>
<reference evidence="5 6" key="1">
    <citation type="submission" date="2024-10" db="EMBL/GenBank/DDBJ databases">
        <title>The Natural Products Discovery Center: Release of the First 8490 Sequenced Strains for Exploring Actinobacteria Biosynthetic Diversity.</title>
        <authorList>
            <person name="Kalkreuter E."/>
            <person name="Kautsar S.A."/>
            <person name="Yang D."/>
            <person name="Bader C.D."/>
            <person name="Teijaro C.N."/>
            <person name="Fluegel L."/>
            <person name="Davis C.M."/>
            <person name="Simpson J.R."/>
            <person name="Lauterbach L."/>
            <person name="Steele A.D."/>
            <person name="Gui C."/>
            <person name="Meng S."/>
            <person name="Li G."/>
            <person name="Viehrig K."/>
            <person name="Ye F."/>
            <person name="Su P."/>
            <person name="Kiefer A.F."/>
            <person name="Nichols A."/>
            <person name="Cepeda A.J."/>
            <person name="Yan W."/>
            <person name="Fan B."/>
            <person name="Jiang Y."/>
            <person name="Adhikari A."/>
            <person name="Zheng C.-J."/>
            <person name="Schuster L."/>
            <person name="Cowan T.M."/>
            <person name="Smanski M.J."/>
            <person name="Chevrette M.G."/>
            <person name="De Carvalho L.P.S."/>
            <person name="Shen B."/>
        </authorList>
    </citation>
    <scope>NUCLEOTIDE SEQUENCE [LARGE SCALE GENOMIC DNA]</scope>
    <source>
        <strain evidence="5 6">NPDC087045</strain>
    </source>
</reference>
<evidence type="ECO:0000313" key="5">
    <source>
        <dbReference type="EMBL" id="MFJ3044740.1"/>
    </source>
</evidence>
<name>A0ABW8ETH5_9BURK</name>
<comment type="cofactor">
    <cofactor evidence="1">
        <name>pyridoxal 5'-phosphate</name>
        <dbReference type="ChEBI" id="CHEBI:597326"/>
    </cofactor>
</comment>
<gene>
    <name evidence="5" type="ORF">ACIPEN_02810</name>
</gene>
<dbReference type="GO" id="GO:0008483">
    <property type="term" value="F:transaminase activity"/>
    <property type="evidence" value="ECO:0007669"/>
    <property type="project" value="UniProtKB-KW"/>
</dbReference>
<dbReference type="InterPro" id="IPR015424">
    <property type="entry name" value="PyrdxlP-dep_Trfase"/>
</dbReference>
<evidence type="ECO:0000256" key="2">
    <source>
        <dbReference type="ARBA" id="ARBA00008954"/>
    </source>
</evidence>
<dbReference type="InterPro" id="IPR005814">
    <property type="entry name" value="Aminotrans_3"/>
</dbReference>
<keyword evidence="5" id="KW-0808">Transferase</keyword>
<evidence type="ECO:0000313" key="6">
    <source>
        <dbReference type="Proteomes" id="UP001617427"/>
    </source>
</evidence>
<sequence length="442" mass="47586">MTHVFHRNPRGKLPVAVAGEGMVLIDHEGKRYIDASGGAAVSCLGHGHPRVVEAIRKQVGQLAYAHTSFFTTEPAEELAAMLAAAAPGSLNHVYFLSGGSEAVEAALKLARQYHVESGQPQRQYFIARRQSYHGNTLGALAIGGNAWRREMFMPLLIEAHHVSPCYAYRERKDGESDAQYVQRLADELEHKILSLGADKVAAFIAETVVGATAGAVPPVADYFRKMRAVCDKYGVLLILDEVMSGMGRTGYLFACEEDGVQPDIVAIAKGLGAGYQPIGAMICSDRIYEAIVQGSGFFQHGHTYIGHATACAAAIAVQNAIREDQLLDNVRQRGEQLRAALRESFSEQAHVGDIRGRGLFVGVELVADRASKAPLDPSLRTHARVKAEAMKRGLLVYPMGGTIDGRRGDHILLAPPFIATRQDIDDIVGRLAEAVAAAVATA</sequence>
<dbReference type="Gene3D" id="3.90.1150.10">
    <property type="entry name" value="Aspartate Aminotransferase, domain 1"/>
    <property type="match status" value="1"/>
</dbReference>
<evidence type="ECO:0000256" key="4">
    <source>
        <dbReference type="RuleBase" id="RU003560"/>
    </source>
</evidence>
<dbReference type="InterPro" id="IPR015421">
    <property type="entry name" value="PyrdxlP-dep_Trfase_major"/>
</dbReference>
<proteinExistence type="inferred from homology"/>
<organism evidence="5 6">
    <name type="scientific">Herbaspirillum chlorophenolicum</name>
    <dbReference type="NCBI Taxonomy" id="211589"/>
    <lineage>
        <taxon>Bacteria</taxon>
        <taxon>Pseudomonadati</taxon>
        <taxon>Pseudomonadota</taxon>
        <taxon>Betaproteobacteria</taxon>
        <taxon>Burkholderiales</taxon>
        <taxon>Oxalobacteraceae</taxon>
        <taxon>Herbaspirillum</taxon>
    </lineage>
</organism>
<keyword evidence="3 4" id="KW-0663">Pyridoxal phosphate</keyword>
<dbReference type="InterPro" id="IPR015422">
    <property type="entry name" value="PyrdxlP-dep_Trfase_small"/>
</dbReference>
<comment type="similarity">
    <text evidence="2 4">Belongs to the class-III pyridoxal-phosphate-dependent aminotransferase family.</text>
</comment>
<evidence type="ECO:0000256" key="1">
    <source>
        <dbReference type="ARBA" id="ARBA00001933"/>
    </source>
</evidence>
<accession>A0ABW8ETH5</accession>
<dbReference type="Pfam" id="PF00202">
    <property type="entry name" value="Aminotran_3"/>
    <property type="match status" value="1"/>
</dbReference>
<dbReference type="PROSITE" id="PS00600">
    <property type="entry name" value="AA_TRANSFER_CLASS_3"/>
    <property type="match status" value="1"/>
</dbReference>
<keyword evidence="5" id="KW-0032">Aminotransferase</keyword>
<dbReference type="Proteomes" id="UP001617427">
    <property type="component" value="Unassembled WGS sequence"/>
</dbReference>
<dbReference type="EMBL" id="JBIUZV010000001">
    <property type="protein sequence ID" value="MFJ3044740.1"/>
    <property type="molecule type" value="Genomic_DNA"/>
</dbReference>
<dbReference type="NCBIfam" id="NF005685">
    <property type="entry name" value="PRK07483.1"/>
    <property type="match status" value="1"/>
</dbReference>
<dbReference type="InterPro" id="IPR049704">
    <property type="entry name" value="Aminotrans_3_PPA_site"/>
</dbReference>
<dbReference type="PANTHER" id="PTHR43094">
    <property type="entry name" value="AMINOTRANSFERASE"/>
    <property type="match status" value="1"/>
</dbReference>
<keyword evidence="6" id="KW-1185">Reference proteome</keyword>
<comment type="caution">
    <text evidence="5">The sequence shown here is derived from an EMBL/GenBank/DDBJ whole genome shotgun (WGS) entry which is preliminary data.</text>
</comment>
<protein>
    <submittedName>
        <fullName evidence="5">Aspartate aminotransferase family protein</fullName>
    </submittedName>
</protein>
<dbReference type="SUPFAM" id="SSF53383">
    <property type="entry name" value="PLP-dependent transferases"/>
    <property type="match status" value="1"/>
</dbReference>
<dbReference type="Gene3D" id="3.40.640.10">
    <property type="entry name" value="Type I PLP-dependent aspartate aminotransferase-like (Major domain)"/>
    <property type="match status" value="1"/>
</dbReference>
<dbReference type="PANTHER" id="PTHR43094:SF1">
    <property type="entry name" value="AMINOTRANSFERASE CLASS-III"/>
    <property type="match status" value="1"/>
</dbReference>